<gene>
    <name evidence="2" type="ORF">A0H81_04704</name>
</gene>
<dbReference type="AlphaFoldDB" id="A0A1C7MEX6"/>
<reference evidence="2 3" key="1">
    <citation type="submission" date="2016-03" db="EMBL/GenBank/DDBJ databases">
        <title>Whole genome sequencing of Grifola frondosa 9006-11.</title>
        <authorList>
            <person name="Min B."/>
            <person name="Park H."/>
            <person name="Kim J.-G."/>
            <person name="Cho H."/>
            <person name="Oh Y.-L."/>
            <person name="Kong W.-S."/>
            <person name="Choi I.-G."/>
        </authorList>
    </citation>
    <scope>NUCLEOTIDE SEQUENCE [LARGE SCALE GENOMIC DNA]</scope>
    <source>
        <strain evidence="2 3">9006-11</strain>
    </source>
</reference>
<feature type="compositionally biased region" description="Acidic residues" evidence="1">
    <location>
        <begin position="40"/>
        <end position="61"/>
    </location>
</feature>
<protein>
    <submittedName>
        <fullName evidence="2">Uncharacterized protein</fullName>
    </submittedName>
</protein>
<dbReference type="EMBL" id="LUGG01000004">
    <property type="protein sequence ID" value="OBZ75491.1"/>
    <property type="molecule type" value="Genomic_DNA"/>
</dbReference>
<comment type="caution">
    <text evidence="2">The sequence shown here is derived from an EMBL/GenBank/DDBJ whole genome shotgun (WGS) entry which is preliminary data.</text>
</comment>
<dbReference type="Proteomes" id="UP000092993">
    <property type="component" value="Unassembled WGS sequence"/>
</dbReference>
<sequence length="61" mass="6799">MDSRFMDHDIFMQFHGGGVGHQGMGLKVYMPTDPIHSDLEEMESEGDEDADTNEDADSDAH</sequence>
<evidence type="ECO:0000313" key="2">
    <source>
        <dbReference type="EMBL" id="OBZ75491.1"/>
    </source>
</evidence>
<feature type="region of interest" description="Disordered" evidence="1">
    <location>
        <begin position="30"/>
        <end position="61"/>
    </location>
</feature>
<evidence type="ECO:0000256" key="1">
    <source>
        <dbReference type="SAM" id="MobiDB-lite"/>
    </source>
</evidence>
<proteinExistence type="predicted"/>
<accession>A0A1C7MEX6</accession>
<organism evidence="2 3">
    <name type="scientific">Grifola frondosa</name>
    <name type="common">Maitake</name>
    <name type="synonym">Polyporus frondosus</name>
    <dbReference type="NCBI Taxonomy" id="5627"/>
    <lineage>
        <taxon>Eukaryota</taxon>
        <taxon>Fungi</taxon>
        <taxon>Dikarya</taxon>
        <taxon>Basidiomycota</taxon>
        <taxon>Agaricomycotina</taxon>
        <taxon>Agaricomycetes</taxon>
        <taxon>Polyporales</taxon>
        <taxon>Grifolaceae</taxon>
        <taxon>Grifola</taxon>
    </lineage>
</organism>
<evidence type="ECO:0000313" key="3">
    <source>
        <dbReference type="Proteomes" id="UP000092993"/>
    </source>
</evidence>
<name>A0A1C7MEX6_GRIFR</name>
<keyword evidence="3" id="KW-1185">Reference proteome</keyword>